<evidence type="ECO:0000256" key="4">
    <source>
        <dbReference type="PROSITE-ProRule" id="PRU00322"/>
    </source>
</evidence>
<keyword evidence="1" id="KW-0479">Metal-binding</keyword>
<protein>
    <recommendedName>
        <fullName evidence="10">Zinc metallopeptidase</fullName>
    </recommendedName>
</protein>
<feature type="region of interest" description="Disordered" evidence="5">
    <location>
        <begin position="309"/>
        <end position="344"/>
    </location>
</feature>
<reference evidence="8 9" key="1">
    <citation type="submission" date="2015-01" db="EMBL/GenBank/DDBJ databases">
        <title>The Genome Sequence of Rhinocladiella mackenzie CBS 650.93.</title>
        <authorList>
            <consortium name="The Broad Institute Genomics Platform"/>
            <person name="Cuomo C."/>
            <person name="de Hoog S."/>
            <person name="Gorbushina A."/>
            <person name="Stielow B."/>
            <person name="Teixiera M."/>
            <person name="Abouelleil A."/>
            <person name="Chapman S.B."/>
            <person name="Priest M."/>
            <person name="Young S.K."/>
            <person name="Wortman J."/>
            <person name="Nusbaum C."/>
            <person name="Birren B."/>
        </authorList>
    </citation>
    <scope>NUCLEOTIDE SEQUENCE [LARGE SCALE GENOMIC DNA]</scope>
    <source>
        <strain evidence="8 9">CBS 650.93</strain>
    </source>
</reference>
<feature type="domain" description="WLM" evidence="7">
    <location>
        <begin position="4"/>
        <end position="200"/>
    </location>
</feature>
<dbReference type="InterPro" id="IPR053000">
    <property type="entry name" value="WSS1-like_metalloprotease"/>
</dbReference>
<dbReference type="OrthoDB" id="261960at2759"/>
<dbReference type="SUPFAM" id="SSF90209">
    <property type="entry name" value="Ran binding protein zinc finger-like"/>
    <property type="match status" value="1"/>
</dbReference>
<evidence type="ECO:0000313" key="8">
    <source>
        <dbReference type="EMBL" id="KIX01759.1"/>
    </source>
</evidence>
<feature type="region of interest" description="Disordered" evidence="5">
    <location>
        <begin position="259"/>
        <end position="294"/>
    </location>
</feature>
<dbReference type="Proteomes" id="UP000053617">
    <property type="component" value="Unassembled WGS sequence"/>
</dbReference>
<dbReference type="Pfam" id="PF08325">
    <property type="entry name" value="WLM"/>
    <property type="match status" value="1"/>
</dbReference>
<evidence type="ECO:0008006" key="10">
    <source>
        <dbReference type="Google" id="ProtNLM"/>
    </source>
</evidence>
<dbReference type="STRING" id="1442369.A0A0D2I7D7"/>
<dbReference type="PROSITE" id="PS50199">
    <property type="entry name" value="ZF_RANBP2_2"/>
    <property type="match status" value="1"/>
</dbReference>
<dbReference type="HOGENOM" id="CLU_023057_1_1_1"/>
<dbReference type="GO" id="GO:0008270">
    <property type="term" value="F:zinc ion binding"/>
    <property type="evidence" value="ECO:0007669"/>
    <property type="project" value="UniProtKB-KW"/>
</dbReference>
<dbReference type="RefSeq" id="XP_013268895.1">
    <property type="nucleotide sequence ID" value="XM_013413441.1"/>
</dbReference>
<evidence type="ECO:0000256" key="1">
    <source>
        <dbReference type="ARBA" id="ARBA00022723"/>
    </source>
</evidence>
<dbReference type="InterPro" id="IPR013536">
    <property type="entry name" value="WLM_dom"/>
</dbReference>
<dbReference type="Gene3D" id="2.30.30.380">
    <property type="entry name" value="Zn-finger domain of Sec23/24"/>
    <property type="match status" value="1"/>
</dbReference>
<dbReference type="AlphaFoldDB" id="A0A0D2I7D7"/>
<keyword evidence="2 4" id="KW-0863">Zinc-finger</keyword>
<organism evidence="8 9">
    <name type="scientific">Rhinocladiella mackenziei CBS 650.93</name>
    <dbReference type="NCBI Taxonomy" id="1442369"/>
    <lineage>
        <taxon>Eukaryota</taxon>
        <taxon>Fungi</taxon>
        <taxon>Dikarya</taxon>
        <taxon>Ascomycota</taxon>
        <taxon>Pezizomycotina</taxon>
        <taxon>Eurotiomycetes</taxon>
        <taxon>Chaetothyriomycetidae</taxon>
        <taxon>Chaetothyriales</taxon>
        <taxon>Herpotrichiellaceae</taxon>
        <taxon>Rhinocladiella</taxon>
    </lineage>
</organism>
<name>A0A0D2I7D7_9EURO</name>
<keyword evidence="9" id="KW-1185">Reference proteome</keyword>
<evidence type="ECO:0000256" key="3">
    <source>
        <dbReference type="ARBA" id="ARBA00022833"/>
    </source>
</evidence>
<dbReference type="VEuPathDB" id="FungiDB:Z518_09486"/>
<dbReference type="GO" id="GO:0005634">
    <property type="term" value="C:nucleus"/>
    <property type="evidence" value="ECO:0007669"/>
    <property type="project" value="TreeGrafter"/>
</dbReference>
<evidence type="ECO:0000259" key="6">
    <source>
        <dbReference type="PROSITE" id="PS50199"/>
    </source>
</evidence>
<accession>A0A0D2I7D7</accession>
<evidence type="ECO:0000256" key="2">
    <source>
        <dbReference type="ARBA" id="ARBA00022771"/>
    </source>
</evidence>
<dbReference type="InterPro" id="IPR001876">
    <property type="entry name" value="Znf_RanBP2"/>
</dbReference>
<dbReference type="GO" id="GO:0008237">
    <property type="term" value="F:metallopeptidase activity"/>
    <property type="evidence" value="ECO:0007669"/>
    <property type="project" value="TreeGrafter"/>
</dbReference>
<dbReference type="InterPro" id="IPR036443">
    <property type="entry name" value="Znf_RanBP2_sf"/>
</dbReference>
<dbReference type="GO" id="GO:0006281">
    <property type="term" value="P:DNA repair"/>
    <property type="evidence" value="ECO:0007669"/>
    <property type="project" value="TreeGrafter"/>
</dbReference>
<evidence type="ECO:0000256" key="5">
    <source>
        <dbReference type="SAM" id="MobiDB-lite"/>
    </source>
</evidence>
<dbReference type="GeneID" id="25297557"/>
<feature type="domain" description="RanBP2-type" evidence="6">
    <location>
        <begin position="343"/>
        <end position="372"/>
    </location>
</feature>
<proteinExistence type="predicted"/>
<evidence type="ECO:0000259" key="7">
    <source>
        <dbReference type="PROSITE" id="PS51397"/>
    </source>
</evidence>
<dbReference type="EMBL" id="KN847481">
    <property type="protein sequence ID" value="KIX01759.1"/>
    <property type="molecule type" value="Genomic_DNA"/>
</dbReference>
<dbReference type="PROSITE" id="PS01358">
    <property type="entry name" value="ZF_RANBP2_1"/>
    <property type="match status" value="1"/>
</dbReference>
<dbReference type="PANTHER" id="PTHR46622:SF1">
    <property type="entry name" value="DNA-DEPENDENT METALLOPROTEASE WSS1"/>
    <property type="match status" value="1"/>
</dbReference>
<keyword evidence="3" id="KW-0862">Zinc</keyword>
<feature type="region of interest" description="Disordered" evidence="5">
    <location>
        <begin position="377"/>
        <end position="421"/>
    </location>
</feature>
<evidence type="ECO:0000313" key="9">
    <source>
        <dbReference type="Proteomes" id="UP000053617"/>
    </source>
</evidence>
<sequence length="469" mass="52326">MSRAHPTELDPLVDEFQHLSEKRRPAEALLMLRKIASTVKPIMRLRNWRVGVLCEFYPSEANLLGLNINRGEKICLRLRYPGDDTQFLPFENVVDTMLHELAHIVHGPHDQAFNVLWDKLRDEHEALARKGYTGEGFLGKGNVLGGKRIPMSEIKRQARAAAERRRDLTKGSGQKLGGQGILRGQNAREIIAAAAEKRLRIERGCASATDKGRKIAQEEANKKDKVTTTKAEQEDENDAAMMQAFIDLIQEEESQLFGKGYVPPSQENPAGVRARGYPPGSRTNVVPSMDAQSLREQQLQIERQLQQNRALEAQQRRQQQDVSKPKAPTHNPFTPPPEPQTAEPETWTCEVCTLINPIQFLMCDACEAERPAIYSKPTISNLHPPQPASLISSSTSRSTSVDKSKSRSRSTPTALQPRLSAADSLARIEAQANAKVQAKPMGWTCYGCGNWMESEWWTCSACGRMKASS</sequence>
<dbReference type="PANTHER" id="PTHR46622">
    <property type="entry name" value="DNA-DEPENDENT METALLOPROTEASE WSS1"/>
    <property type="match status" value="1"/>
</dbReference>
<gene>
    <name evidence="8" type="ORF">Z518_09486</name>
</gene>
<dbReference type="PROSITE" id="PS51397">
    <property type="entry name" value="WLM"/>
    <property type="match status" value="1"/>
</dbReference>